<feature type="region of interest" description="Disordered" evidence="4">
    <location>
        <begin position="1"/>
        <end position="24"/>
    </location>
</feature>
<name>A0ABV8ICY9_9ACTN</name>
<dbReference type="PANTHER" id="PTHR43132:SF6">
    <property type="entry name" value="HTH-TYPE TRANSCRIPTIONAL REPRESSOR CZRA"/>
    <property type="match status" value="1"/>
</dbReference>
<proteinExistence type="predicted"/>
<keyword evidence="3" id="KW-0804">Transcription</keyword>
<dbReference type="Pfam" id="PF12840">
    <property type="entry name" value="HTH_20"/>
    <property type="match status" value="1"/>
</dbReference>
<dbReference type="PRINTS" id="PR00778">
    <property type="entry name" value="HTHARSR"/>
</dbReference>
<gene>
    <name evidence="6" type="ORF">ACFOWE_15455</name>
</gene>
<dbReference type="InterPro" id="IPR036390">
    <property type="entry name" value="WH_DNA-bd_sf"/>
</dbReference>
<evidence type="ECO:0000259" key="5">
    <source>
        <dbReference type="PROSITE" id="PS50987"/>
    </source>
</evidence>
<protein>
    <submittedName>
        <fullName evidence="6">DUF5937 family protein</fullName>
    </submittedName>
</protein>
<dbReference type="SMART" id="SM00418">
    <property type="entry name" value="HTH_ARSR"/>
    <property type="match status" value="1"/>
</dbReference>
<dbReference type="InterPro" id="IPR045981">
    <property type="entry name" value="DUF5937"/>
</dbReference>
<accession>A0ABV8ICY9</accession>
<evidence type="ECO:0000256" key="1">
    <source>
        <dbReference type="ARBA" id="ARBA00023015"/>
    </source>
</evidence>
<dbReference type="SUPFAM" id="SSF46785">
    <property type="entry name" value="Winged helix' DNA-binding domain"/>
    <property type="match status" value="1"/>
</dbReference>
<feature type="domain" description="HTH arsR-type" evidence="5">
    <location>
        <begin position="297"/>
        <end position="381"/>
    </location>
</feature>
<keyword evidence="2" id="KW-0238">DNA-binding</keyword>
<dbReference type="Proteomes" id="UP001595850">
    <property type="component" value="Unassembled WGS sequence"/>
</dbReference>
<dbReference type="CDD" id="cd00090">
    <property type="entry name" value="HTH_ARSR"/>
    <property type="match status" value="1"/>
</dbReference>
<evidence type="ECO:0000256" key="3">
    <source>
        <dbReference type="ARBA" id="ARBA00023163"/>
    </source>
</evidence>
<dbReference type="InterPro" id="IPR051011">
    <property type="entry name" value="Metal_resp_trans_reg"/>
</dbReference>
<sequence length="381" mass="40702">MTERSGTGGDAAPGGAGAEGARWGGSRAAAVESAAVESAAVESAASGTGGSGVPCGVRKNSCHVEWIFAPDDVARIRFAFSPLWELVASLRTLRDPARHSLHLPWLRAVRPRLAGLDLTELFALVPRRGYLVDFLTPTPDTPMPDFAAELERVRRTPPERAAAEAGWVEGTDPEVVERFRADPEAGVARVADTLARYWDTVFADCWPRVHALLESEVMRRSRQLAAGGARALFADLHPNVSWNGDRLAVVRKWEYSAPLGGDGLVLVPTAFWWPDTAVMVEPYQPMLVYPASGVGTLWTAGPPPAPGALAALIGRSRAQILTALAEPATTSALARRMELTAGAVSQHLSVLADGGLVTRHRLGREVVYRRTPVGDSLVCAS</sequence>
<comment type="caution">
    <text evidence="6">The sequence shown here is derived from an EMBL/GenBank/DDBJ whole genome shotgun (WGS) entry which is preliminary data.</text>
</comment>
<evidence type="ECO:0000256" key="2">
    <source>
        <dbReference type="ARBA" id="ARBA00023125"/>
    </source>
</evidence>
<evidence type="ECO:0000313" key="6">
    <source>
        <dbReference type="EMBL" id="MFC4059700.1"/>
    </source>
</evidence>
<dbReference type="InterPro" id="IPR001845">
    <property type="entry name" value="HTH_ArsR_DNA-bd_dom"/>
</dbReference>
<dbReference type="InterPro" id="IPR036388">
    <property type="entry name" value="WH-like_DNA-bd_sf"/>
</dbReference>
<evidence type="ECO:0000256" key="4">
    <source>
        <dbReference type="SAM" id="MobiDB-lite"/>
    </source>
</evidence>
<dbReference type="PROSITE" id="PS50987">
    <property type="entry name" value="HTH_ARSR_2"/>
    <property type="match status" value="1"/>
</dbReference>
<feature type="compositionally biased region" description="Gly residues" evidence="4">
    <location>
        <begin position="1"/>
        <end position="18"/>
    </location>
</feature>
<evidence type="ECO:0000313" key="7">
    <source>
        <dbReference type="Proteomes" id="UP001595850"/>
    </source>
</evidence>
<dbReference type="InterPro" id="IPR011991">
    <property type="entry name" value="ArsR-like_HTH"/>
</dbReference>
<dbReference type="Pfam" id="PF19361">
    <property type="entry name" value="DUF5937"/>
    <property type="match status" value="1"/>
</dbReference>
<dbReference type="Gene3D" id="1.10.10.10">
    <property type="entry name" value="Winged helix-like DNA-binding domain superfamily/Winged helix DNA-binding domain"/>
    <property type="match status" value="1"/>
</dbReference>
<dbReference type="RefSeq" id="WP_377288215.1">
    <property type="nucleotide sequence ID" value="NZ_JBHSBM010000017.1"/>
</dbReference>
<organism evidence="6 7">
    <name type="scientific">Planomonospora corallina</name>
    <dbReference type="NCBI Taxonomy" id="1806052"/>
    <lineage>
        <taxon>Bacteria</taxon>
        <taxon>Bacillati</taxon>
        <taxon>Actinomycetota</taxon>
        <taxon>Actinomycetes</taxon>
        <taxon>Streptosporangiales</taxon>
        <taxon>Streptosporangiaceae</taxon>
        <taxon>Planomonospora</taxon>
    </lineage>
</organism>
<keyword evidence="7" id="KW-1185">Reference proteome</keyword>
<keyword evidence="1" id="KW-0805">Transcription regulation</keyword>
<reference evidence="7" key="1">
    <citation type="journal article" date="2019" name="Int. J. Syst. Evol. Microbiol.">
        <title>The Global Catalogue of Microorganisms (GCM) 10K type strain sequencing project: providing services to taxonomists for standard genome sequencing and annotation.</title>
        <authorList>
            <consortium name="The Broad Institute Genomics Platform"/>
            <consortium name="The Broad Institute Genome Sequencing Center for Infectious Disease"/>
            <person name="Wu L."/>
            <person name="Ma J."/>
        </authorList>
    </citation>
    <scope>NUCLEOTIDE SEQUENCE [LARGE SCALE GENOMIC DNA]</scope>
    <source>
        <strain evidence="7">TBRC 4489</strain>
    </source>
</reference>
<dbReference type="PANTHER" id="PTHR43132">
    <property type="entry name" value="ARSENICAL RESISTANCE OPERON REPRESSOR ARSR-RELATED"/>
    <property type="match status" value="1"/>
</dbReference>
<dbReference type="EMBL" id="JBHSBM010000017">
    <property type="protein sequence ID" value="MFC4059700.1"/>
    <property type="molecule type" value="Genomic_DNA"/>
</dbReference>